<dbReference type="InterPro" id="IPR036271">
    <property type="entry name" value="Tet_transcr_reg_TetR-rel_C_sf"/>
</dbReference>
<dbReference type="Pfam" id="PF00440">
    <property type="entry name" value="TetR_N"/>
    <property type="match status" value="1"/>
</dbReference>
<dbReference type="Gene3D" id="1.10.10.60">
    <property type="entry name" value="Homeodomain-like"/>
    <property type="match status" value="1"/>
</dbReference>
<evidence type="ECO:0000256" key="2">
    <source>
        <dbReference type="PROSITE-ProRule" id="PRU00335"/>
    </source>
</evidence>
<reference evidence="4 5" key="1">
    <citation type="submission" date="2019-11" db="EMBL/GenBank/DDBJ databases">
        <title>Comparative genomics of hydrocarbon-degrading Desulfosarcina strains.</title>
        <authorList>
            <person name="Watanabe M."/>
            <person name="Kojima H."/>
            <person name="Fukui M."/>
        </authorList>
    </citation>
    <scope>NUCLEOTIDE SEQUENCE [LARGE SCALE GENOMIC DNA]</scope>
    <source>
        <strain evidence="5">oXyS1</strain>
    </source>
</reference>
<evidence type="ECO:0000313" key="4">
    <source>
        <dbReference type="EMBL" id="BBO88102.1"/>
    </source>
</evidence>
<dbReference type="Gene3D" id="1.10.357.10">
    <property type="entry name" value="Tetracycline Repressor, domain 2"/>
    <property type="match status" value="1"/>
</dbReference>
<dbReference type="PANTHER" id="PTHR43479:SF11">
    <property type="entry name" value="ACREF_ENVCD OPERON REPRESSOR-RELATED"/>
    <property type="match status" value="1"/>
</dbReference>
<dbReference type="InterPro" id="IPR013570">
    <property type="entry name" value="Tscrpt_reg_YsiA_C"/>
</dbReference>
<keyword evidence="5" id="KW-1185">Reference proteome</keyword>
<organism evidence="4 5">
    <name type="scientific">Desulfosarcina ovata subsp. ovata</name>
    <dbReference type="NCBI Taxonomy" id="2752305"/>
    <lineage>
        <taxon>Bacteria</taxon>
        <taxon>Pseudomonadati</taxon>
        <taxon>Thermodesulfobacteriota</taxon>
        <taxon>Desulfobacteria</taxon>
        <taxon>Desulfobacterales</taxon>
        <taxon>Desulfosarcinaceae</taxon>
        <taxon>Desulfosarcina</taxon>
    </lineage>
</organism>
<protein>
    <recommendedName>
        <fullName evidence="3">HTH tetR-type domain-containing protein</fullName>
    </recommendedName>
</protein>
<evidence type="ECO:0000256" key="1">
    <source>
        <dbReference type="ARBA" id="ARBA00023125"/>
    </source>
</evidence>
<keyword evidence="1 2" id="KW-0238">DNA-binding</keyword>
<gene>
    <name evidence="4" type="ORF">DSCOOX_12820</name>
</gene>
<sequence length="201" mass="23392">MVIHSNIKKSELVQKKKGQICDTAAKLFSKNGYHDTSVRDIARESGIGIGPIYDYFKNKEEILFTVHKRIVELNFVKISENLIGIEDPVDRITMAIKTQFDLVDELQDLFLFMYEEGHLLNAKLKKEIMRIERKTISMFEDILMEGQKRKLFKSFNCRAAANMIILFNHGWVLKRWDLMKIDSSHSQLRFTTDFILSAISA</sequence>
<dbReference type="PRINTS" id="PR00455">
    <property type="entry name" value="HTHTETR"/>
</dbReference>
<dbReference type="AlphaFoldDB" id="A0A5K8A667"/>
<dbReference type="InterPro" id="IPR023772">
    <property type="entry name" value="DNA-bd_HTH_TetR-type_CS"/>
</dbReference>
<name>A0A5K8A667_9BACT</name>
<evidence type="ECO:0000313" key="5">
    <source>
        <dbReference type="Proteomes" id="UP000422108"/>
    </source>
</evidence>
<accession>A0A5K8A667</accession>
<dbReference type="InterPro" id="IPR001647">
    <property type="entry name" value="HTH_TetR"/>
</dbReference>
<dbReference type="PROSITE" id="PS01081">
    <property type="entry name" value="HTH_TETR_1"/>
    <property type="match status" value="1"/>
</dbReference>
<dbReference type="SUPFAM" id="SSF48498">
    <property type="entry name" value="Tetracyclin repressor-like, C-terminal domain"/>
    <property type="match status" value="1"/>
</dbReference>
<dbReference type="SUPFAM" id="SSF46689">
    <property type="entry name" value="Homeodomain-like"/>
    <property type="match status" value="1"/>
</dbReference>
<proteinExistence type="predicted"/>
<evidence type="ECO:0000259" key="3">
    <source>
        <dbReference type="PROSITE" id="PS50977"/>
    </source>
</evidence>
<dbReference type="PROSITE" id="PS50977">
    <property type="entry name" value="HTH_TETR_2"/>
    <property type="match status" value="1"/>
</dbReference>
<dbReference type="EMBL" id="AP021879">
    <property type="protein sequence ID" value="BBO88102.1"/>
    <property type="molecule type" value="Genomic_DNA"/>
</dbReference>
<dbReference type="Pfam" id="PF08359">
    <property type="entry name" value="TetR_C_4"/>
    <property type="match status" value="1"/>
</dbReference>
<dbReference type="RefSeq" id="WP_155309465.1">
    <property type="nucleotide sequence ID" value="NZ_AP021879.1"/>
</dbReference>
<feature type="DNA-binding region" description="H-T-H motif" evidence="2">
    <location>
        <begin position="37"/>
        <end position="56"/>
    </location>
</feature>
<dbReference type="PANTHER" id="PTHR43479">
    <property type="entry name" value="ACREF/ENVCD OPERON REPRESSOR-RELATED"/>
    <property type="match status" value="1"/>
</dbReference>
<dbReference type="InterPro" id="IPR050624">
    <property type="entry name" value="HTH-type_Tx_Regulator"/>
</dbReference>
<dbReference type="GO" id="GO:0003677">
    <property type="term" value="F:DNA binding"/>
    <property type="evidence" value="ECO:0007669"/>
    <property type="project" value="UniProtKB-UniRule"/>
</dbReference>
<feature type="domain" description="HTH tetR-type" evidence="3">
    <location>
        <begin position="14"/>
        <end position="74"/>
    </location>
</feature>
<dbReference type="Proteomes" id="UP000422108">
    <property type="component" value="Chromosome"/>
</dbReference>
<dbReference type="InterPro" id="IPR009057">
    <property type="entry name" value="Homeodomain-like_sf"/>
</dbReference>